<evidence type="ECO:0000313" key="2">
    <source>
        <dbReference type="Proteomes" id="UP001484097"/>
    </source>
</evidence>
<organism evidence="1 2">
    <name type="scientific">Citricoccus nitrophenolicus</name>
    <dbReference type="NCBI Taxonomy" id="863575"/>
    <lineage>
        <taxon>Bacteria</taxon>
        <taxon>Bacillati</taxon>
        <taxon>Actinomycetota</taxon>
        <taxon>Actinomycetes</taxon>
        <taxon>Micrococcales</taxon>
        <taxon>Micrococcaceae</taxon>
        <taxon>Citricoccus</taxon>
    </lineage>
</organism>
<dbReference type="SUPFAM" id="SSF56399">
    <property type="entry name" value="ADP-ribosylation"/>
    <property type="match status" value="1"/>
</dbReference>
<dbReference type="InterPro" id="IPR009297">
    <property type="entry name" value="DUF952"/>
</dbReference>
<dbReference type="Gene3D" id="3.20.170.20">
    <property type="entry name" value="Protein of unknown function DUF952"/>
    <property type="match status" value="1"/>
</dbReference>
<proteinExistence type="predicted"/>
<evidence type="ECO:0000313" key="1">
    <source>
        <dbReference type="EMBL" id="MEO9248144.1"/>
    </source>
</evidence>
<gene>
    <name evidence="1" type="ORF">ABDK96_10665</name>
</gene>
<dbReference type="EMBL" id="JBDXMX010000004">
    <property type="protein sequence ID" value="MEO9248144.1"/>
    <property type="molecule type" value="Genomic_DNA"/>
</dbReference>
<sequence>MSLQHIAEAADWERALKSGFYDRSTRGASIEQVGFLHASDGPDQVATVLDAVYAGETGPLVLLTLDRAVLHRSGLRVMLEPGDPQRPDGEWFPHVYGGPIPVDAVADVVPVVRAAPGGPGAGAAT</sequence>
<dbReference type="Pfam" id="PF06108">
    <property type="entry name" value="DUF952"/>
    <property type="match status" value="1"/>
</dbReference>
<name>A0ABV0IJ14_9MICC</name>
<dbReference type="Proteomes" id="UP001484097">
    <property type="component" value="Unassembled WGS sequence"/>
</dbReference>
<accession>A0ABV0IJ14</accession>
<keyword evidence="2" id="KW-1185">Reference proteome</keyword>
<protein>
    <submittedName>
        <fullName evidence="1">DUF952 domain-containing protein</fullName>
    </submittedName>
</protein>
<reference evidence="1 2" key="1">
    <citation type="submission" date="2024-05" db="EMBL/GenBank/DDBJ databases">
        <authorList>
            <person name="Yi C."/>
        </authorList>
    </citation>
    <scope>NUCLEOTIDE SEQUENCE [LARGE SCALE GENOMIC DNA]</scope>
    <source>
        <strain evidence="1 2">XS13</strain>
    </source>
</reference>
<dbReference type="RefSeq" id="WP_347920763.1">
    <property type="nucleotide sequence ID" value="NZ_JBDXMX010000004.1"/>
</dbReference>
<comment type="caution">
    <text evidence="1">The sequence shown here is derived from an EMBL/GenBank/DDBJ whole genome shotgun (WGS) entry which is preliminary data.</text>
</comment>